<gene>
    <name evidence="5" type="ORF">I9W95_11385</name>
</gene>
<sequence length="339" mass="37969">MSNDHQAVYPAAELFLLKQFMKREGIAASQALPGSGLTLAQLNSAESPVSMDQFDRLYRNLYRLAGRADFGLALGSALSLSRWGLTATALLSSKTLGDALATADRMKALLRSRFSLSVTLEQDEYRVQVERLQGMSYALNAAYAHEIMLASLQQQIRQLLGRDFRFSSIDVNYPAPAHAREYERVFACPIRFDQPQTTFCIHRELMHAPLPLANPVVKQQAMAAAQAELRRVSIAHRGDILLRVRSVLEQGEARMGIDEVAARLNLSARTLRRKLAAQESAFQTLQDEETLRRASLYLADPLAKVPQVALQCGFRDVASFRALFHRLTGLSPQQWRQRN</sequence>
<comment type="caution">
    <text evidence="5">The sequence shown here is derived from an EMBL/GenBank/DDBJ whole genome shotgun (WGS) entry which is preliminary data.</text>
</comment>
<evidence type="ECO:0000256" key="2">
    <source>
        <dbReference type="ARBA" id="ARBA00023125"/>
    </source>
</evidence>
<feature type="domain" description="HTH araC/xylS-type" evidence="4">
    <location>
        <begin position="238"/>
        <end position="338"/>
    </location>
</feature>
<keyword evidence="6" id="KW-1185">Reference proteome</keyword>
<dbReference type="PROSITE" id="PS01124">
    <property type="entry name" value="HTH_ARAC_FAMILY_2"/>
    <property type="match status" value="1"/>
</dbReference>
<dbReference type="EMBL" id="JAEDAH010000058">
    <property type="protein sequence ID" value="MCA6064209.1"/>
    <property type="molecule type" value="Genomic_DNA"/>
</dbReference>
<evidence type="ECO:0000256" key="1">
    <source>
        <dbReference type="ARBA" id="ARBA00023015"/>
    </source>
</evidence>
<dbReference type="InterPro" id="IPR009057">
    <property type="entry name" value="Homeodomain-like_sf"/>
</dbReference>
<accession>A0ABS7ZRC9</accession>
<dbReference type="Pfam" id="PF12625">
    <property type="entry name" value="Arabinose_bd"/>
    <property type="match status" value="1"/>
</dbReference>
<dbReference type="Gene3D" id="1.10.10.60">
    <property type="entry name" value="Homeodomain-like"/>
    <property type="match status" value="1"/>
</dbReference>
<evidence type="ECO:0000313" key="5">
    <source>
        <dbReference type="EMBL" id="MCA6064209.1"/>
    </source>
</evidence>
<dbReference type="InterPro" id="IPR018060">
    <property type="entry name" value="HTH_AraC"/>
</dbReference>
<name>A0ABS7ZRC9_9GAMM</name>
<protein>
    <submittedName>
        <fullName evidence="5">AraC family transcriptional regulator ligand-binding domain-containing protein</fullName>
    </submittedName>
</protein>
<keyword evidence="3" id="KW-0804">Transcription</keyword>
<evidence type="ECO:0000313" key="6">
    <source>
        <dbReference type="Proteomes" id="UP000714380"/>
    </source>
</evidence>
<organism evidence="5 6">
    <name type="scientific">Thalassolituus marinus</name>
    <dbReference type="NCBI Taxonomy" id="671053"/>
    <lineage>
        <taxon>Bacteria</taxon>
        <taxon>Pseudomonadati</taxon>
        <taxon>Pseudomonadota</taxon>
        <taxon>Gammaproteobacteria</taxon>
        <taxon>Oceanospirillales</taxon>
        <taxon>Oceanospirillaceae</taxon>
        <taxon>Thalassolituus</taxon>
    </lineage>
</organism>
<dbReference type="SMART" id="SM00342">
    <property type="entry name" value="HTH_ARAC"/>
    <property type="match status" value="1"/>
</dbReference>
<dbReference type="InterPro" id="IPR032687">
    <property type="entry name" value="AraC-type_N"/>
</dbReference>
<dbReference type="PANTHER" id="PTHR47894:SF1">
    <property type="entry name" value="HTH-TYPE TRANSCRIPTIONAL REGULATOR VQSM"/>
    <property type="match status" value="1"/>
</dbReference>
<reference evidence="5 6" key="1">
    <citation type="submission" date="2020-12" db="EMBL/GenBank/DDBJ databases">
        <title>Novel Thalassolituus-related marine hydrocarbonoclastic bacteria mediated algae-derived hydrocarbons mineralization in twilight zone of the northern South China Sea.</title>
        <authorList>
            <person name="Dong C."/>
        </authorList>
    </citation>
    <scope>NUCLEOTIDE SEQUENCE [LARGE SCALE GENOMIC DNA]</scope>
    <source>
        <strain evidence="5 6">IMCC1826</strain>
    </source>
</reference>
<keyword evidence="2" id="KW-0238">DNA-binding</keyword>
<dbReference type="PANTHER" id="PTHR47894">
    <property type="entry name" value="HTH-TYPE TRANSCRIPTIONAL REGULATOR GADX"/>
    <property type="match status" value="1"/>
</dbReference>
<evidence type="ECO:0000259" key="4">
    <source>
        <dbReference type="PROSITE" id="PS01124"/>
    </source>
</evidence>
<dbReference type="Pfam" id="PF12833">
    <property type="entry name" value="HTH_18"/>
    <property type="match status" value="1"/>
</dbReference>
<proteinExistence type="predicted"/>
<dbReference type="RefSeq" id="WP_225674958.1">
    <property type="nucleotide sequence ID" value="NZ_JAEDAH010000058.1"/>
</dbReference>
<keyword evidence="1" id="KW-0805">Transcription regulation</keyword>
<dbReference type="SUPFAM" id="SSF46689">
    <property type="entry name" value="Homeodomain-like"/>
    <property type="match status" value="1"/>
</dbReference>
<evidence type="ECO:0000256" key="3">
    <source>
        <dbReference type="ARBA" id="ARBA00023163"/>
    </source>
</evidence>
<dbReference type="Proteomes" id="UP000714380">
    <property type="component" value="Unassembled WGS sequence"/>
</dbReference>